<dbReference type="AlphaFoldDB" id="A0A1V8RLH9"/>
<name>A0A1V8RLH9_9HYPH</name>
<evidence type="ECO:0008006" key="4">
    <source>
        <dbReference type="Google" id="ProtNLM"/>
    </source>
</evidence>
<feature type="signal peptide" evidence="1">
    <location>
        <begin position="1"/>
        <end position="20"/>
    </location>
</feature>
<gene>
    <name evidence="2" type="ORF">BFN67_22975</name>
</gene>
<protein>
    <recommendedName>
        <fullName evidence="4">DUF1344 domain-containing protein</fullName>
    </recommendedName>
</protein>
<feature type="chain" id="PRO_5013206836" description="DUF1344 domain-containing protein" evidence="1">
    <location>
        <begin position="21"/>
        <end position="85"/>
    </location>
</feature>
<proteinExistence type="predicted"/>
<dbReference type="STRING" id="1873176.BFN67_22975"/>
<sequence>MKKIIMTIATLAAFTGTAGAAQISGTVHSVDRGTRVIVLDDGSTAAVPLYVAIPADLEAGSHVNALINDNRGDVTAVFSDTLLAR</sequence>
<reference evidence="2 3" key="1">
    <citation type="journal article" date="2016" name="Int. J. Syst. Evol. Microbiol.">
        <title>Pseudaminobacter manganicus sp. nov., isolated from sludge of a manganese mine.</title>
        <authorList>
            <person name="Li J."/>
            <person name="Huang J."/>
            <person name="Liao S."/>
            <person name="Wang G."/>
        </authorList>
    </citation>
    <scope>NUCLEOTIDE SEQUENCE [LARGE SCALE GENOMIC DNA]</scope>
    <source>
        <strain evidence="2 3">JH-7</strain>
    </source>
</reference>
<keyword evidence="1" id="KW-0732">Signal</keyword>
<dbReference type="OrthoDB" id="8116946at2"/>
<keyword evidence="3" id="KW-1185">Reference proteome</keyword>
<dbReference type="Proteomes" id="UP000191905">
    <property type="component" value="Unassembled WGS sequence"/>
</dbReference>
<dbReference type="EMBL" id="MDET01000043">
    <property type="protein sequence ID" value="OQM74061.1"/>
    <property type="molecule type" value="Genomic_DNA"/>
</dbReference>
<evidence type="ECO:0000256" key="1">
    <source>
        <dbReference type="SAM" id="SignalP"/>
    </source>
</evidence>
<dbReference type="RefSeq" id="WP_080921113.1">
    <property type="nucleotide sequence ID" value="NZ_MDET01000043.1"/>
</dbReference>
<comment type="caution">
    <text evidence="2">The sequence shown here is derived from an EMBL/GenBank/DDBJ whole genome shotgun (WGS) entry which is preliminary data.</text>
</comment>
<evidence type="ECO:0000313" key="2">
    <source>
        <dbReference type="EMBL" id="OQM74061.1"/>
    </source>
</evidence>
<organism evidence="2 3">
    <name type="scientific">Manganibacter manganicus</name>
    <dbReference type="NCBI Taxonomy" id="1873176"/>
    <lineage>
        <taxon>Bacteria</taxon>
        <taxon>Pseudomonadati</taxon>
        <taxon>Pseudomonadota</taxon>
        <taxon>Alphaproteobacteria</taxon>
        <taxon>Hyphomicrobiales</taxon>
        <taxon>Phyllobacteriaceae</taxon>
        <taxon>Manganibacter</taxon>
    </lineage>
</organism>
<accession>A0A1V8RLH9</accession>
<evidence type="ECO:0000313" key="3">
    <source>
        <dbReference type="Proteomes" id="UP000191905"/>
    </source>
</evidence>